<feature type="transmembrane region" description="Helical" evidence="1">
    <location>
        <begin position="137"/>
        <end position="156"/>
    </location>
</feature>
<keyword evidence="3" id="KW-1185">Reference proteome</keyword>
<keyword evidence="1" id="KW-1133">Transmembrane helix</keyword>
<dbReference type="AlphaFoldDB" id="A0A363D3Z7"/>
<accession>A0A363D3Z7</accession>
<keyword evidence="1" id="KW-0472">Membrane</keyword>
<proteinExistence type="predicted"/>
<comment type="caution">
    <text evidence="2">The sequence shown here is derived from an EMBL/GenBank/DDBJ whole genome shotgun (WGS) entry which is preliminary data.</text>
</comment>
<organism evidence="2 3">
    <name type="scientific">Arcobacter caeni</name>
    <dbReference type="NCBI Taxonomy" id="1912877"/>
    <lineage>
        <taxon>Bacteria</taxon>
        <taxon>Pseudomonadati</taxon>
        <taxon>Campylobacterota</taxon>
        <taxon>Epsilonproteobacteria</taxon>
        <taxon>Campylobacterales</taxon>
        <taxon>Arcobacteraceae</taxon>
        <taxon>Arcobacter</taxon>
    </lineage>
</organism>
<name>A0A363D3Z7_9BACT</name>
<gene>
    <name evidence="2" type="ORF">B0174_02020</name>
</gene>
<evidence type="ECO:0000313" key="2">
    <source>
        <dbReference type="EMBL" id="PUE66066.1"/>
    </source>
</evidence>
<sequence>MEEIKKYTCKYESCNKEFDEKEFQITKNENKCILHCEKDDSKNMNFWNEFSSYIDSDSKESIKISNFIFPCVYKENFEELLNKNYSQISFYECQFNNIDLNGMIFNSNILFKENINFEYTTFEKLAIFKNSNFEKELTFGILIYKITIAYLIYQLIISIRQNTRRK</sequence>
<keyword evidence="1" id="KW-0812">Transmembrane</keyword>
<protein>
    <recommendedName>
        <fullName evidence="4">Pentapeptide repeat-containing protein</fullName>
    </recommendedName>
</protein>
<dbReference type="Proteomes" id="UP000251135">
    <property type="component" value="Unassembled WGS sequence"/>
</dbReference>
<dbReference type="RefSeq" id="WP_108557976.1">
    <property type="nucleotide sequence ID" value="NZ_MUXE01000002.1"/>
</dbReference>
<evidence type="ECO:0008006" key="4">
    <source>
        <dbReference type="Google" id="ProtNLM"/>
    </source>
</evidence>
<evidence type="ECO:0000256" key="1">
    <source>
        <dbReference type="SAM" id="Phobius"/>
    </source>
</evidence>
<dbReference type="EMBL" id="MUXE01000002">
    <property type="protein sequence ID" value="PUE66066.1"/>
    <property type="molecule type" value="Genomic_DNA"/>
</dbReference>
<evidence type="ECO:0000313" key="3">
    <source>
        <dbReference type="Proteomes" id="UP000251135"/>
    </source>
</evidence>
<reference evidence="2 3" key="1">
    <citation type="submission" date="2017-02" db="EMBL/GenBank/DDBJ databases">
        <title>Arcobacter caeni sp. nov, a new Arcobacter species isolated from reclaimed water.</title>
        <authorList>
            <person name="Figueras M.J."/>
            <person name="Perez-Cataluna A."/>
            <person name="Salas-Masso N."/>
        </authorList>
    </citation>
    <scope>NUCLEOTIDE SEQUENCE [LARGE SCALE GENOMIC DNA]</scope>
    <source>
        <strain evidence="2 3">RW17-10</strain>
    </source>
</reference>